<evidence type="ECO:0000259" key="1">
    <source>
        <dbReference type="Pfam" id="PF07883"/>
    </source>
</evidence>
<dbReference type="RefSeq" id="WP_219004680.1">
    <property type="nucleotide sequence ID" value="NZ_CP079194.1"/>
</dbReference>
<feature type="domain" description="Cupin type-2" evidence="1">
    <location>
        <begin position="73"/>
        <end position="140"/>
    </location>
</feature>
<dbReference type="AlphaFoldDB" id="A0A8F6TY65"/>
<keyword evidence="3" id="KW-1185">Reference proteome</keyword>
<dbReference type="Pfam" id="PF07883">
    <property type="entry name" value="Cupin_2"/>
    <property type="match status" value="1"/>
</dbReference>
<evidence type="ECO:0000313" key="3">
    <source>
        <dbReference type="Proteomes" id="UP000825009"/>
    </source>
</evidence>
<dbReference type="EMBL" id="CP079194">
    <property type="protein sequence ID" value="QXT41081.1"/>
    <property type="molecule type" value="Genomic_DNA"/>
</dbReference>
<gene>
    <name evidence="2" type="ORF">KYE46_07660</name>
</gene>
<evidence type="ECO:0000313" key="2">
    <source>
        <dbReference type="EMBL" id="QXT41081.1"/>
    </source>
</evidence>
<organism evidence="2 3">
    <name type="scientific">Gymnodinialimonas ceratoperidinii</name>
    <dbReference type="NCBI Taxonomy" id="2856823"/>
    <lineage>
        <taxon>Bacteria</taxon>
        <taxon>Pseudomonadati</taxon>
        <taxon>Pseudomonadota</taxon>
        <taxon>Alphaproteobacteria</taxon>
        <taxon>Rhodobacterales</taxon>
        <taxon>Paracoccaceae</taxon>
        <taxon>Gymnodinialimonas</taxon>
    </lineage>
</organism>
<protein>
    <submittedName>
        <fullName evidence="2">Cupin domain-containing protein</fullName>
    </submittedName>
</protein>
<dbReference type="KEGG" id="gce:KYE46_07660"/>
<dbReference type="Proteomes" id="UP000825009">
    <property type="component" value="Chromosome"/>
</dbReference>
<name>A0A8F6TY65_9RHOB</name>
<accession>A0A8F6TY65</accession>
<reference evidence="2 3" key="1">
    <citation type="submission" date="2021-07" db="EMBL/GenBank/DDBJ databases">
        <title>A novel Jannaschia species isolated from marine dinoflagellate Ceratoperidinium margalefii.</title>
        <authorList>
            <person name="Jiang Y."/>
            <person name="Li Z."/>
        </authorList>
    </citation>
    <scope>NUCLEOTIDE SEQUENCE [LARGE SCALE GENOMIC DNA]</scope>
    <source>
        <strain evidence="2 3">J12C1-MA-4</strain>
    </source>
</reference>
<dbReference type="InterPro" id="IPR013096">
    <property type="entry name" value="Cupin_2"/>
</dbReference>
<sequence>MTMEIKDLSIAEMQERVARYRELKASPQAFVDTRIPEYERDIYNVIGRGVTEDAGLAPSITDSRYFSITYVGAEPGKGAALHAHETIEVFIPLVGRWAAVWGEDGDKEIELDPFDVISFPPGIYRGFRNIGDSHGMLMAIIGSKETTGDGGRVAWAPSILEQSHATGLKVNTEGDLEEG</sequence>
<proteinExistence type="predicted"/>